<dbReference type="AlphaFoldDB" id="A0A4R3RHF1"/>
<reference evidence="1 2" key="1">
    <citation type="submission" date="2019-03" db="EMBL/GenBank/DDBJ databases">
        <title>Genomic Encyclopedia of Type Strains, Phase IV (KMG-V): Genome sequencing to study the core and pangenomes of soil and plant-associated prokaryotes.</title>
        <authorList>
            <person name="Whitman W."/>
        </authorList>
    </citation>
    <scope>NUCLEOTIDE SEQUENCE [LARGE SCALE GENOMIC DNA]</scope>
    <source>
        <strain evidence="1 2">IE4868</strain>
    </source>
</reference>
<protein>
    <submittedName>
        <fullName evidence="1">Uncharacterized protein</fullName>
    </submittedName>
</protein>
<dbReference type="RefSeq" id="WP_132552853.1">
    <property type="nucleotide sequence ID" value="NZ_SMBK01000013.1"/>
</dbReference>
<evidence type="ECO:0000313" key="1">
    <source>
        <dbReference type="EMBL" id="TCU34084.1"/>
    </source>
</evidence>
<sequence>MKEHNSKSGAEPKKLDILYGAEAIENADGPGYIGVYRAPGLAPGLVRDPETNRLRIFSNEDSAVAAASKRLFDILNTPRLRTIGRSGKSERYQKLTSQELKILVSEVGITWTLLAYLYGTSERRLTDWMNGVNEKGQEELAPHPVRVLLELFKADPKNIDIAETVTDSVTTHYSEKR</sequence>
<accession>A0A4R3RHF1</accession>
<proteinExistence type="predicted"/>
<organism evidence="1 2">
    <name type="scientific">Rhizobium azibense</name>
    <dbReference type="NCBI Taxonomy" id="1136135"/>
    <lineage>
        <taxon>Bacteria</taxon>
        <taxon>Pseudomonadati</taxon>
        <taxon>Pseudomonadota</taxon>
        <taxon>Alphaproteobacteria</taxon>
        <taxon>Hyphomicrobiales</taxon>
        <taxon>Rhizobiaceae</taxon>
        <taxon>Rhizobium/Agrobacterium group</taxon>
        <taxon>Rhizobium</taxon>
    </lineage>
</organism>
<dbReference type="Proteomes" id="UP000295507">
    <property type="component" value="Unassembled WGS sequence"/>
</dbReference>
<comment type="caution">
    <text evidence="1">The sequence shown here is derived from an EMBL/GenBank/DDBJ whole genome shotgun (WGS) entry which is preliminary data.</text>
</comment>
<gene>
    <name evidence="1" type="ORF">EV129_11367</name>
</gene>
<evidence type="ECO:0000313" key="2">
    <source>
        <dbReference type="Proteomes" id="UP000295507"/>
    </source>
</evidence>
<name>A0A4R3RHF1_9HYPH</name>
<dbReference type="EMBL" id="SMBK01000013">
    <property type="protein sequence ID" value="TCU34084.1"/>
    <property type="molecule type" value="Genomic_DNA"/>
</dbReference>